<evidence type="ECO:0000313" key="1">
    <source>
        <dbReference type="EMBL" id="UXH46176.1"/>
    </source>
</evidence>
<organism evidence="1 2">
    <name type="scientific">Rossellomorea vietnamensis</name>
    <dbReference type="NCBI Taxonomy" id="218284"/>
    <lineage>
        <taxon>Bacteria</taxon>
        <taxon>Bacillati</taxon>
        <taxon>Bacillota</taxon>
        <taxon>Bacilli</taxon>
        <taxon>Bacillales</taxon>
        <taxon>Bacillaceae</taxon>
        <taxon>Rossellomorea</taxon>
    </lineage>
</organism>
<protein>
    <submittedName>
        <fullName evidence="1">GyrI-like domain-containing protein</fullName>
    </submittedName>
</protein>
<gene>
    <name evidence="1" type="ORF">N5C46_09060</name>
</gene>
<sequence length="93" mass="10979">MKWAAVEVKSFGKEPLEMDTYTMKGGLYAKFLHQGPAIIFHETLEYIHKEWMPASEYQLDDREHFERLDEHYNPANPNAVEEVWIPIKRGTDL</sequence>
<evidence type="ECO:0000313" key="2">
    <source>
        <dbReference type="Proteomes" id="UP001064027"/>
    </source>
</evidence>
<accession>A0ACD4CC21</accession>
<reference evidence="1" key="1">
    <citation type="submission" date="2022-09" db="EMBL/GenBank/DDBJ databases">
        <title>Complete genome sequence of Rossellomorea vietnamensis strain RL-WG62, a newly isolated PGPR with the potential for plant salinity stress alleviation.</title>
        <authorList>
            <person name="Ren L."/>
            <person name="Wang G."/>
            <person name="Hu H."/>
        </authorList>
    </citation>
    <scope>NUCLEOTIDE SEQUENCE</scope>
    <source>
        <strain evidence="1">RL-WG62</strain>
    </source>
</reference>
<dbReference type="Proteomes" id="UP001064027">
    <property type="component" value="Chromosome"/>
</dbReference>
<keyword evidence="2" id="KW-1185">Reference proteome</keyword>
<proteinExistence type="predicted"/>
<name>A0ACD4CC21_9BACI</name>
<dbReference type="EMBL" id="CP104558">
    <property type="protein sequence ID" value="UXH46176.1"/>
    <property type="molecule type" value="Genomic_DNA"/>
</dbReference>